<evidence type="ECO:0000313" key="3">
    <source>
        <dbReference type="Proteomes" id="UP001501509"/>
    </source>
</evidence>
<feature type="compositionally biased region" description="Low complexity" evidence="1">
    <location>
        <begin position="292"/>
        <end position="305"/>
    </location>
</feature>
<feature type="compositionally biased region" description="Low complexity" evidence="1">
    <location>
        <begin position="254"/>
        <end position="266"/>
    </location>
</feature>
<dbReference type="SUPFAM" id="SSF88659">
    <property type="entry name" value="Sigma3 and sigma4 domains of RNA polymerase sigma factors"/>
    <property type="match status" value="1"/>
</dbReference>
<gene>
    <name evidence="2" type="ORF">GCM10010411_00490</name>
</gene>
<reference evidence="2 3" key="1">
    <citation type="journal article" date="2019" name="Int. J. Syst. Evol. Microbiol.">
        <title>The Global Catalogue of Microorganisms (GCM) 10K type strain sequencing project: providing services to taxonomists for standard genome sequencing and annotation.</title>
        <authorList>
            <consortium name="The Broad Institute Genomics Platform"/>
            <consortium name="The Broad Institute Genome Sequencing Center for Infectious Disease"/>
            <person name="Wu L."/>
            <person name="Ma J."/>
        </authorList>
    </citation>
    <scope>NUCLEOTIDE SEQUENCE [LARGE SCALE GENOMIC DNA]</scope>
    <source>
        <strain evidence="2 3">JCM 6833</strain>
    </source>
</reference>
<sequence length="405" mass="41347">MRGDPGTLYDAHAARLYAYCWSLLGDDAAAAVTDTFAATVRHPPRGDSVLWLYALARSACVERGALDRGFVIRDASGTDPLLRAAGTLRADHREVLLLQAGEWLEIHDIARVLGIATDTARQLLNVARARLERAVLDVLMRGGGSQQLDVIAAFEKGALPQLLARRAPDQPPAWLREQAVAAVEGALTRPLDGVVTPSPVVVIGSGSASKGRPRRKVKGFTAVAGIAASAAAAVGLLVSWPTAKSGGASSLQPTAGSSGTTDATSGRPAPETNQKTTDRPNLDGTTGGNGDTGTPTQGSAPLPSAGDGGGSGSPSRPVPTKPGTPPPDKSKPSPPEESPSPPDESPTKPPEQPPTEPPPTTPPPSEDPGTPTPTPTEPTENPSTPPTGEPGPSPSSNPAPTPGQD</sequence>
<dbReference type="EMBL" id="BAAATD010000001">
    <property type="protein sequence ID" value="GAA2572773.1"/>
    <property type="molecule type" value="Genomic_DNA"/>
</dbReference>
<dbReference type="Proteomes" id="UP001501509">
    <property type="component" value="Unassembled WGS sequence"/>
</dbReference>
<protein>
    <submittedName>
        <fullName evidence="2">Uncharacterized protein</fullName>
    </submittedName>
</protein>
<feature type="region of interest" description="Disordered" evidence="1">
    <location>
        <begin position="244"/>
        <end position="405"/>
    </location>
</feature>
<comment type="caution">
    <text evidence="2">The sequence shown here is derived from an EMBL/GenBank/DDBJ whole genome shotgun (WGS) entry which is preliminary data.</text>
</comment>
<dbReference type="InterPro" id="IPR013324">
    <property type="entry name" value="RNA_pol_sigma_r3/r4-like"/>
</dbReference>
<dbReference type="Gene3D" id="1.10.10.10">
    <property type="entry name" value="Winged helix-like DNA-binding domain superfamily/Winged helix DNA-binding domain"/>
    <property type="match status" value="1"/>
</dbReference>
<feature type="compositionally biased region" description="Pro residues" evidence="1">
    <location>
        <begin position="383"/>
        <end position="405"/>
    </location>
</feature>
<evidence type="ECO:0000256" key="1">
    <source>
        <dbReference type="SAM" id="MobiDB-lite"/>
    </source>
</evidence>
<proteinExistence type="predicted"/>
<dbReference type="InterPro" id="IPR036388">
    <property type="entry name" value="WH-like_DNA-bd_sf"/>
</dbReference>
<keyword evidence="3" id="KW-1185">Reference proteome</keyword>
<dbReference type="RefSeq" id="WP_344536505.1">
    <property type="nucleotide sequence ID" value="NZ_BAAATD010000001.1"/>
</dbReference>
<name>A0ABN3P7L4_9ACTN</name>
<organism evidence="2 3">
    <name type="scientific">Actinomadura fulvescens</name>
    <dbReference type="NCBI Taxonomy" id="46160"/>
    <lineage>
        <taxon>Bacteria</taxon>
        <taxon>Bacillati</taxon>
        <taxon>Actinomycetota</taxon>
        <taxon>Actinomycetes</taxon>
        <taxon>Streptosporangiales</taxon>
        <taxon>Thermomonosporaceae</taxon>
        <taxon>Actinomadura</taxon>
    </lineage>
</organism>
<dbReference type="PRINTS" id="PR01217">
    <property type="entry name" value="PRICHEXTENSN"/>
</dbReference>
<accession>A0ABN3P7L4</accession>
<evidence type="ECO:0000313" key="2">
    <source>
        <dbReference type="EMBL" id="GAA2572773.1"/>
    </source>
</evidence>
<feature type="compositionally biased region" description="Pro residues" evidence="1">
    <location>
        <begin position="316"/>
        <end position="376"/>
    </location>
</feature>